<dbReference type="Pfam" id="PF03055">
    <property type="entry name" value="RPE65"/>
    <property type="match status" value="1"/>
</dbReference>
<dbReference type="PANTHER" id="PTHR10543:SF142">
    <property type="entry name" value="OS06G0162550 PROTEIN"/>
    <property type="match status" value="1"/>
</dbReference>
<evidence type="ECO:0000256" key="4">
    <source>
        <dbReference type="ARBA" id="ARBA00023004"/>
    </source>
</evidence>
<name>A0AAP0HCB5_9ASTR</name>
<dbReference type="EMBL" id="JBCNJP010000003">
    <property type="protein sequence ID" value="KAK9079452.1"/>
    <property type="molecule type" value="Genomic_DNA"/>
</dbReference>
<evidence type="ECO:0008006" key="8">
    <source>
        <dbReference type="Google" id="ProtNLM"/>
    </source>
</evidence>
<accession>A0AAP0HCB5</accession>
<evidence type="ECO:0000313" key="7">
    <source>
        <dbReference type="Proteomes" id="UP001408789"/>
    </source>
</evidence>
<dbReference type="Proteomes" id="UP001408789">
    <property type="component" value="Unassembled WGS sequence"/>
</dbReference>
<dbReference type="PANTHER" id="PTHR10543">
    <property type="entry name" value="BETA-CAROTENE DIOXYGENASE"/>
    <property type="match status" value="1"/>
</dbReference>
<dbReference type="GO" id="GO:0046872">
    <property type="term" value="F:metal ion binding"/>
    <property type="evidence" value="ECO:0007669"/>
    <property type="project" value="UniProtKB-KW"/>
</dbReference>
<keyword evidence="4 5" id="KW-0408">Iron</keyword>
<dbReference type="GO" id="GO:0016121">
    <property type="term" value="P:carotene catabolic process"/>
    <property type="evidence" value="ECO:0007669"/>
    <property type="project" value="TreeGrafter"/>
</dbReference>
<dbReference type="GO" id="GO:0010436">
    <property type="term" value="F:carotenoid dioxygenase activity"/>
    <property type="evidence" value="ECO:0007669"/>
    <property type="project" value="TreeGrafter"/>
</dbReference>
<dbReference type="GO" id="GO:0009570">
    <property type="term" value="C:chloroplast stroma"/>
    <property type="evidence" value="ECO:0007669"/>
    <property type="project" value="TreeGrafter"/>
</dbReference>
<evidence type="ECO:0000256" key="1">
    <source>
        <dbReference type="ARBA" id="ARBA00006787"/>
    </source>
</evidence>
<feature type="binding site" evidence="5">
    <location>
        <position position="310"/>
    </location>
    <ligand>
        <name>Fe cation</name>
        <dbReference type="ChEBI" id="CHEBI:24875"/>
        <note>catalytic</note>
    </ligand>
</feature>
<feature type="binding site" evidence="5">
    <location>
        <position position="261"/>
    </location>
    <ligand>
        <name>Fe cation</name>
        <dbReference type="ChEBI" id="CHEBI:24875"/>
        <note>catalytic</note>
    </ligand>
</feature>
<keyword evidence="2 5" id="KW-0479">Metal-binding</keyword>
<gene>
    <name evidence="6" type="ORF">SSX86_001123</name>
</gene>
<feature type="binding site" evidence="5">
    <location>
        <position position="581"/>
    </location>
    <ligand>
        <name>Fe cation</name>
        <dbReference type="ChEBI" id="CHEBI:24875"/>
        <note>catalytic</note>
    </ligand>
</feature>
<feature type="binding site" evidence="5">
    <location>
        <position position="374"/>
    </location>
    <ligand>
        <name>Fe cation</name>
        <dbReference type="ChEBI" id="CHEBI:24875"/>
        <note>catalytic</note>
    </ligand>
</feature>
<reference evidence="6 7" key="1">
    <citation type="submission" date="2024-04" db="EMBL/GenBank/DDBJ databases">
        <title>The reference genome of an endangered Asteraceae, Deinandra increscens subsp. villosa, native to the Central Coast of California.</title>
        <authorList>
            <person name="Guilliams M."/>
            <person name="Hasenstab-Lehman K."/>
            <person name="Meyer R."/>
            <person name="Mcevoy S."/>
        </authorList>
    </citation>
    <scope>NUCLEOTIDE SEQUENCE [LARGE SCALE GENOMIC DNA]</scope>
    <source>
        <tissue evidence="6">Leaf</tissue>
    </source>
</reference>
<evidence type="ECO:0000256" key="5">
    <source>
        <dbReference type="PIRSR" id="PIRSR604294-1"/>
    </source>
</evidence>
<keyword evidence="3" id="KW-0223">Dioxygenase</keyword>
<evidence type="ECO:0000256" key="3">
    <source>
        <dbReference type="ARBA" id="ARBA00022964"/>
    </source>
</evidence>
<proteinExistence type="inferred from homology"/>
<comment type="caution">
    <text evidence="6">The sequence shown here is derived from an EMBL/GenBank/DDBJ whole genome shotgun (WGS) entry which is preliminary data.</text>
</comment>
<sequence>MAACSIKTIQVNCCAQRPSSATTFEQMKNQLLSTFQPFIRDLQKSPTKLASPHAIIKKTSIELLHTFTDSVFKFIDQSYPTQSNIDPVEEIGDAIYVTDVQGTIPSDFPEGVYIRNGPNPLFGGLKSTKSIFGRSSHLWVEGEGMLHALYFKKESDGKWSVRYNNKHVETDTFKMEKQRNTPSFLPAAEGDSPAILSAYILNFLRFGMVNKLLSNTSVFEHAGKFYAAAENHLPQEIDIRTLNTLGNWDVNGSWNRPFTSHPKKAPGSGELVMMGVNAMKPFFEIGIVSDDGSKLVHRADLNFKRCTLTHDIGVTLRYNVILDFPLIIDIKRLAKGGPLIKYNKEAYARIGVMPRYGDADSVRWFEVEPCCVFHIINTYEEKDEVVLWACRAINSMIPGPDLGRNKFEWFSSHFKHECDMNIESDESFFSHAYEWRLNMKTGEVKERFLTGKLHSMDFPMINKNFIGIKNKYGYAQTVDLDASSFAGMPKYGGLVKIYLGDTSQRKHVEMENHQFSKNTFCTGSTFVAKPGGTEEDDGWVITFVHDEEINISQVIIIDAKKFESEPVAIITLSSQVPYGFHGAFMPIFV</sequence>
<dbReference type="AlphaFoldDB" id="A0AAP0HCB5"/>
<dbReference type="InterPro" id="IPR004294">
    <property type="entry name" value="Carotenoid_Oase"/>
</dbReference>
<comment type="similarity">
    <text evidence="1">Belongs to the carotenoid oxygenase family.</text>
</comment>
<organism evidence="6 7">
    <name type="scientific">Deinandra increscens subsp. villosa</name>
    <dbReference type="NCBI Taxonomy" id="3103831"/>
    <lineage>
        <taxon>Eukaryota</taxon>
        <taxon>Viridiplantae</taxon>
        <taxon>Streptophyta</taxon>
        <taxon>Embryophyta</taxon>
        <taxon>Tracheophyta</taxon>
        <taxon>Spermatophyta</taxon>
        <taxon>Magnoliopsida</taxon>
        <taxon>eudicotyledons</taxon>
        <taxon>Gunneridae</taxon>
        <taxon>Pentapetalae</taxon>
        <taxon>asterids</taxon>
        <taxon>campanulids</taxon>
        <taxon>Asterales</taxon>
        <taxon>Asteraceae</taxon>
        <taxon>Asteroideae</taxon>
        <taxon>Heliantheae alliance</taxon>
        <taxon>Madieae</taxon>
        <taxon>Madiinae</taxon>
        <taxon>Deinandra</taxon>
    </lineage>
</organism>
<keyword evidence="3" id="KW-0560">Oxidoreductase</keyword>
<comment type="cofactor">
    <cofactor evidence="5">
        <name>Fe(2+)</name>
        <dbReference type="ChEBI" id="CHEBI:29033"/>
    </cofactor>
    <text evidence="5">Binds 1 Fe(2+) ion per subunit.</text>
</comment>
<protein>
    <recommendedName>
        <fullName evidence="8">Carotenoid 9,10(9',10')-cleavage dioxygenase 1-like</fullName>
    </recommendedName>
</protein>
<keyword evidence="7" id="KW-1185">Reference proteome</keyword>
<evidence type="ECO:0000256" key="2">
    <source>
        <dbReference type="ARBA" id="ARBA00022723"/>
    </source>
</evidence>
<evidence type="ECO:0000313" key="6">
    <source>
        <dbReference type="EMBL" id="KAK9079452.1"/>
    </source>
</evidence>